<dbReference type="SUPFAM" id="SSF48403">
    <property type="entry name" value="Ankyrin repeat"/>
    <property type="match status" value="1"/>
</dbReference>
<dbReference type="InterPro" id="IPR002110">
    <property type="entry name" value="Ankyrin_rpt"/>
</dbReference>
<keyword evidence="2 3" id="KW-0040">ANK repeat</keyword>
<dbReference type="PANTHER" id="PTHR24126">
    <property type="entry name" value="ANKYRIN REPEAT, PH AND SEC7 DOMAIN CONTAINING PROTEIN SECG-RELATED"/>
    <property type="match status" value="1"/>
</dbReference>
<organism evidence="5">
    <name type="scientific">Tetraselmis sp. GSL018</name>
    <dbReference type="NCBI Taxonomy" id="582737"/>
    <lineage>
        <taxon>Eukaryota</taxon>
        <taxon>Viridiplantae</taxon>
        <taxon>Chlorophyta</taxon>
        <taxon>core chlorophytes</taxon>
        <taxon>Chlorodendrophyceae</taxon>
        <taxon>Chlorodendrales</taxon>
        <taxon>Chlorodendraceae</taxon>
        <taxon>Tetraselmis</taxon>
    </lineage>
</organism>
<accession>A0A061QMQ7</accession>
<feature type="compositionally biased region" description="Polar residues" evidence="4">
    <location>
        <begin position="468"/>
        <end position="479"/>
    </location>
</feature>
<evidence type="ECO:0000313" key="5">
    <source>
        <dbReference type="EMBL" id="JAC59694.1"/>
    </source>
</evidence>
<name>A0A061QMQ7_9CHLO</name>
<feature type="repeat" description="ANK" evidence="3">
    <location>
        <begin position="291"/>
        <end position="323"/>
    </location>
</feature>
<gene>
    <name evidence="5" type="ORF">TSPGSL018_30817</name>
</gene>
<feature type="repeat" description="ANK" evidence="3">
    <location>
        <begin position="390"/>
        <end position="422"/>
    </location>
</feature>
<dbReference type="Pfam" id="PF12796">
    <property type="entry name" value="Ank_2"/>
    <property type="match status" value="3"/>
</dbReference>
<dbReference type="Pfam" id="PF00023">
    <property type="entry name" value="Ank"/>
    <property type="match status" value="1"/>
</dbReference>
<dbReference type="InterPro" id="IPR036770">
    <property type="entry name" value="Ankyrin_rpt-contain_sf"/>
</dbReference>
<feature type="region of interest" description="Disordered" evidence="4">
    <location>
        <begin position="454"/>
        <end position="514"/>
    </location>
</feature>
<dbReference type="AlphaFoldDB" id="A0A061QMQ7"/>
<dbReference type="EMBL" id="GBEZ01027640">
    <property type="protein sequence ID" value="JAC59694.1"/>
    <property type="molecule type" value="Transcribed_RNA"/>
</dbReference>
<dbReference type="PRINTS" id="PR01415">
    <property type="entry name" value="ANKYRIN"/>
</dbReference>
<feature type="repeat" description="ANK" evidence="3">
    <location>
        <begin position="221"/>
        <end position="253"/>
    </location>
</feature>
<feature type="repeat" description="ANK" evidence="3">
    <location>
        <begin position="357"/>
        <end position="389"/>
    </location>
</feature>
<feature type="repeat" description="ANK" evidence="3">
    <location>
        <begin position="324"/>
        <end position="356"/>
    </location>
</feature>
<feature type="repeat" description="ANK" evidence="3">
    <location>
        <begin position="254"/>
        <end position="281"/>
    </location>
</feature>
<evidence type="ECO:0000256" key="4">
    <source>
        <dbReference type="SAM" id="MobiDB-lite"/>
    </source>
</evidence>
<reference evidence="5" key="1">
    <citation type="submission" date="2014-05" db="EMBL/GenBank/DDBJ databases">
        <title>The transcriptome of the halophilic microalga Tetraselmis sp. GSL018 isolated from the Great Salt Lake, Utah.</title>
        <authorList>
            <person name="Jinkerson R.E."/>
            <person name="D'Adamo S."/>
            <person name="Posewitz M.C."/>
        </authorList>
    </citation>
    <scope>NUCLEOTIDE SEQUENCE</scope>
    <source>
        <strain evidence="5">GSL018</strain>
    </source>
</reference>
<feature type="repeat" description="ANK" evidence="3">
    <location>
        <begin position="158"/>
        <end position="190"/>
    </location>
</feature>
<keyword evidence="1" id="KW-0677">Repeat</keyword>
<evidence type="ECO:0000256" key="1">
    <source>
        <dbReference type="ARBA" id="ARBA00022737"/>
    </source>
</evidence>
<sequence>MSDPLVKDRCSVEGKIQIPGTVGEAPLEDQVREVISHTENPQAGCSPAQLKYERLCRAARDGEIDAVESLLAEKTPTDMPPSASSADKGKTSGMTPLLWASERGHTAAVKALIRADAMLLARDPYSMTPLHWAAARGHKDVIRLLVAAGAPLDSVEQDNMTPLHLAATQGQAAAVSALLELGADPDFEGKENWPPLLWAAQKGHPDVVRILCRASGEAVRHMQQALHIACDMGHEDVVAALIKLGAEVNKPGPDRMLPVHRATLRGRTQVVRVLLAHGARVVPFQKDKHNLNHTPLHWAAAKGNAEICEALLSAGQEVNAVDKRNWTALHWAVEKGHAGVVGLLLQSGADVNAVDKDNRAPLRFAAVQGFVGGLDALISHGAALDTADKTQMTALHWAAKRGRAEVVNRLVAAGANPLLRDKDGQTAQDVARQSSFPEIAEVLSQAEAAYAAANPGAELAAREAHRPASNSQQPAQSPDASEGTLQAPAVETASAGHRRDSAPRGAPKGTRRAESTTVGCLCFKFRS</sequence>
<dbReference type="PROSITE" id="PS50297">
    <property type="entry name" value="ANK_REP_REGION"/>
    <property type="match status" value="7"/>
</dbReference>
<dbReference type="PROSITE" id="PS50088">
    <property type="entry name" value="ANK_REPEAT"/>
    <property type="match status" value="9"/>
</dbReference>
<dbReference type="PANTHER" id="PTHR24126:SF14">
    <property type="entry name" value="ANK_REP_REGION DOMAIN-CONTAINING PROTEIN"/>
    <property type="match status" value="1"/>
</dbReference>
<evidence type="ECO:0000256" key="3">
    <source>
        <dbReference type="PROSITE-ProRule" id="PRU00023"/>
    </source>
</evidence>
<evidence type="ECO:0000256" key="2">
    <source>
        <dbReference type="ARBA" id="ARBA00023043"/>
    </source>
</evidence>
<dbReference type="Gene3D" id="1.25.40.20">
    <property type="entry name" value="Ankyrin repeat-containing domain"/>
    <property type="match status" value="4"/>
</dbReference>
<protein>
    <submittedName>
        <fullName evidence="5">Ankyrin repeat domain protein</fullName>
    </submittedName>
</protein>
<feature type="repeat" description="ANK" evidence="3">
    <location>
        <begin position="125"/>
        <end position="157"/>
    </location>
</feature>
<feature type="repeat" description="ANK" evidence="3">
    <location>
        <begin position="92"/>
        <end position="124"/>
    </location>
</feature>
<proteinExistence type="predicted"/>
<dbReference type="SMART" id="SM00248">
    <property type="entry name" value="ANK"/>
    <property type="match status" value="10"/>
</dbReference>